<evidence type="ECO:0000256" key="6">
    <source>
        <dbReference type="ARBA" id="ARBA00022777"/>
    </source>
</evidence>
<comment type="caution">
    <text evidence="15">The sequence shown here is derived from an EMBL/GenBank/DDBJ whole genome shotgun (WGS) entry which is preliminary data.</text>
</comment>
<evidence type="ECO:0000256" key="7">
    <source>
        <dbReference type="ARBA" id="ARBA00022840"/>
    </source>
</evidence>
<feature type="region of interest" description="Disordered" evidence="12">
    <location>
        <begin position="10"/>
        <end position="37"/>
    </location>
</feature>
<dbReference type="Proteomes" id="UP001630127">
    <property type="component" value="Unassembled WGS sequence"/>
</dbReference>
<evidence type="ECO:0000256" key="9">
    <source>
        <dbReference type="PIRNR" id="PIRNR038186"/>
    </source>
</evidence>
<dbReference type="AlphaFoldDB" id="A0ABD2Z7C9"/>
<keyword evidence="7 9" id="KW-0067">ATP-binding</keyword>
<evidence type="ECO:0000256" key="2">
    <source>
        <dbReference type="ARBA" id="ARBA00011245"/>
    </source>
</evidence>
<keyword evidence="16" id="KW-1185">Reference proteome</keyword>
<feature type="binding site" evidence="11">
    <location>
        <position position="319"/>
    </location>
    <ligand>
        <name>Mg(2+)</name>
        <dbReference type="ChEBI" id="CHEBI:18420"/>
        <label>2</label>
    </ligand>
</feature>
<name>A0ABD2Z7C9_9GENT</name>
<keyword evidence="6 9" id="KW-0418">Kinase</keyword>
<dbReference type="PIRSF" id="PIRSF038186">
    <property type="entry name" value="ITPK"/>
    <property type="match status" value="1"/>
</dbReference>
<feature type="binding site" evidence="10">
    <location>
        <position position="131"/>
    </location>
    <ligand>
        <name>ATP</name>
        <dbReference type="ChEBI" id="CHEBI:30616"/>
    </ligand>
</feature>
<dbReference type="GO" id="GO:0052725">
    <property type="term" value="F:inositol-1,3,4-trisphosphate 6-kinase activity"/>
    <property type="evidence" value="ECO:0007669"/>
    <property type="project" value="UniProtKB-ARBA"/>
</dbReference>
<comment type="subunit">
    <text evidence="2 9">Monomer.</text>
</comment>
<keyword evidence="4 9" id="KW-0479">Metal-binding</keyword>
<gene>
    <name evidence="15" type="ORF">ACH5RR_022284</name>
</gene>
<dbReference type="GO" id="GO:0052726">
    <property type="term" value="F:inositol-1,3,4-trisphosphate 5-kinase activity"/>
    <property type="evidence" value="ECO:0007669"/>
    <property type="project" value="UniProtKB-ARBA"/>
</dbReference>
<reference evidence="15 16" key="1">
    <citation type="submission" date="2024-11" db="EMBL/GenBank/DDBJ databases">
        <title>A near-complete genome assembly of Cinchona calisaya.</title>
        <authorList>
            <person name="Lian D.C."/>
            <person name="Zhao X.W."/>
            <person name="Wei L."/>
        </authorList>
    </citation>
    <scope>NUCLEOTIDE SEQUENCE [LARGE SCALE GENOMIC DNA]</scope>
    <source>
        <tissue evidence="15">Nenye</tissue>
    </source>
</reference>
<feature type="binding site" evidence="10">
    <location>
        <position position="181"/>
    </location>
    <ligand>
        <name>ATP</name>
        <dbReference type="ChEBI" id="CHEBI:30616"/>
    </ligand>
</feature>
<dbReference type="GO" id="GO:0046872">
    <property type="term" value="F:metal ion binding"/>
    <property type="evidence" value="ECO:0007669"/>
    <property type="project" value="UniProtKB-KW"/>
</dbReference>
<evidence type="ECO:0000256" key="10">
    <source>
        <dbReference type="PIRSR" id="PIRSR038186-1"/>
    </source>
</evidence>
<comment type="function">
    <text evidence="9">Kinase that can phosphorylate various inositol polyphosphate such as Ins(3,4,5,6)P4 or Ins(1,3,4)P3.</text>
</comment>
<feature type="binding site" evidence="11">
    <location>
        <position position="304"/>
    </location>
    <ligand>
        <name>Mg(2+)</name>
        <dbReference type="ChEBI" id="CHEBI:18420"/>
        <label>1</label>
    </ligand>
</feature>
<feature type="binding site" evidence="10">
    <location>
        <begin position="213"/>
        <end position="224"/>
    </location>
    <ligand>
        <name>ATP</name>
        <dbReference type="ChEBI" id="CHEBI:30616"/>
    </ligand>
</feature>
<evidence type="ECO:0000313" key="16">
    <source>
        <dbReference type="Proteomes" id="UP001630127"/>
    </source>
</evidence>
<feature type="domain" description="Inositol-tetrakisphosphate 1-kinase N-terminal" evidence="14">
    <location>
        <begin position="46"/>
        <end position="125"/>
    </location>
</feature>
<keyword evidence="3 9" id="KW-0808">Transferase</keyword>
<feature type="binding site" evidence="10">
    <location>
        <position position="325"/>
    </location>
    <ligand>
        <name>1D-myo-inositol 1,3,4-trisphosphate</name>
        <dbReference type="ChEBI" id="CHEBI:58414"/>
    </ligand>
</feature>
<evidence type="ECO:0000259" key="13">
    <source>
        <dbReference type="Pfam" id="PF05770"/>
    </source>
</evidence>
<keyword evidence="8 9" id="KW-0460">Magnesium</keyword>
<dbReference type="EC" id="2.7.1.134" evidence="9"/>
<dbReference type="Gene3D" id="3.30.470.20">
    <property type="entry name" value="ATP-grasp fold, B domain"/>
    <property type="match status" value="1"/>
</dbReference>
<evidence type="ECO:0000256" key="12">
    <source>
        <dbReference type="SAM" id="MobiDB-lite"/>
    </source>
</evidence>
<accession>A0ABD2Z7C9</accession>
<evidence type="ECO:0000256" key="11">
    <source>
        <dbReference type="PIRSR" id="PIRSR038186-2"/>
    </source>
</evidence>
<dbReference type="PANTHER" id="PTHR14217">
    <property type="entry name" value="INOSITOL-TETRAKISPHOSPHATE 1-KINASE"/>
    <property type="match status" value="1"/>
</dbReference>
<dbReference type="InterPro" id="IPR008656">
    <property type="entry name" value="Inositol_tetrakis-P_1-kinase"/>
</dbReference>
<dbReference type="InterPro" id="IPR041429">
    <property type="entry name" value="ITPK1_N"/>
</dbReference>
<dbReference type="SUPFAM" id="SSF56059">
    <property type="entry name" value="Glutathione synthetase ATP-binding domain-like"/>
    <property type="match status" value="1"/>
</dbReference>
<keyword evidence="5 9" id="KW-0547">Nucleotide-binding</keyword>
<dbReference type="EMBL" id="JBJUIK010000010">
    <property type="protein sequence ID" value="KAL3515382.1"/>
    <property type="molecule type" value="Genomic_DNA"/>
</dbReference>
<comment type="similarity">
    <text evidence="1 9">Belongs to the ITPK1 family.</text>
</comment>
<protein>
    <recommendedName>
        <fullName evidence="9">Inositol-tetrakisphosphate 1-kinase</fullName>
        <ecNumber evidence="9">2.7.1.134</ecNumber>
    </recommendedName>
</protein>
<feature type="binding site" evidence="10">
    <location>
        <position position="55"/>
    </location>
    <ligand>
        <name>1D-myo-inositol 1,3,4-trisphosphate</name>
        <dbReference type="ChEBI" id="CHEBI:58414"/>
    </ligand>
</feature>
<comment type="catalytic activity">
    <reaction evidence="9">
        <text>1D-myo-inositol 3,4,5,6-tetrakisphosphate + ATP = 1D-myo-inositol 1,3,4,5,6-pentakisphosphate + ADP + H(+)</text>
        <dbReference type="Rhea" id="RHEA:12452"/>
        <dbReference type="ChEBI" id="CHEBI:15378"/>
        <dbReference type="ChEBI" id="CHEBI:30616"/>
        <dbReference type="ChEBI" id="CHEBI:57539"/>
        <dbReference type="ChEBI" id="CHEBI:57733"/>
        <dbReference type="ChEBI" id="CHEBI:456216"/>
        <dbReference type="EC" id="2.7.1.134"/>
    </reaction>
</comment>
<evidence type="ECO:0000313" key="15">
    <source>
        <dbReference type="EMBL" id="KAL3515382.1"/>
    </source>
</evidence>
<feature type="binding site" evidence="10">
    <location>
        <position position="239"/>
    </location>
    <ligand>
        <name>ATP</name>
        <dbReference type="ChEBI" id="CHEBI:30616"/>
    </ligand>
</feature>
<feature type="binding site" evidence="11">
    <location>
        <position position="319"/>
    </location>
    <ligand>
        <name>Mg(2+)</name>
        <dbReference type="ChEBI" id="CHEBI:18420"/>
        <label>1</label>
    </ligand>
</feature>
<comment type="cofactor">
    <cofactor evidence="9 11">
        <name>Mg(2+)</name>
        <dbReference type="ChEBI" id="CHEBI:18420"/>
    </cofactor>
    <text evidence="9 11">Binds 2 magnesium ions per subunit.</text>
</comment>
<evidence type="ECO:0000256" key="1">
    <source>
        <dbReference type="ARBA" id="ARBA00009601"/>
    </source>
</evidence>
<dbReference type="GO" id="GO:0005524">
    <property type="term" value="F:ATP binding"/>
    <property type="evidence" value="ECO:0007669"/>
    <property type="project" value="UniProtKB-KW"/>
</dbReference>
<dbReference type="PANTHER" id="PTHR14217:SF39">
    <property type="entry name" value="INOSITOL-TETRAKISPHOSPHATE 1-KINASE 3"/>
    <property type="match status" value="1"/>
</dbReference>
<dbReference type="Pfam" id="PF17927">
    <property type="entry name" value="Ins134_P3_kin_N"/>
    <property type="match status" value="1"/>
</dbReference>
<feature type="binding site" evidence="10">
    <location>
        <position position="96"/>
    </location>
    <ligand>
        <name>1D-myo-inositol 1,3,4-trisphosphate</name>
        <dbReference type="ChEBI" id="CHEBI:58414"/>
    </ligand>
</feature>
<organism evidence="15 16">
    <name type="scientific">Cinchona calisaya</name>
    <dbReference type="NCBI Taxonomy" id="153742"/>
    <lineage>
        <taxon>Eukaryota</taxon>
        <taxon>Viridiplantae</taxon>
        <taxon>Streptophyta</taxon>
        <taxon>Embryophyta</taxon>
        <taxon>Tracheophyta</taxon>
        <taxon>Spermatophyta</taxon>
        <taxon>Magnoliopsida</taxon>
        <taxon>eudicotyledons</taxon>
        <taxon>Gunneridae</taxon>
        <taxon>Pentapetalae</taxon>
        <taxon>asterids</taxon>
        <taxon>lamiids</taxon>
        <taxon>Gentianales</taxon>
        <taxon>Rubiaceae</taxon>
        <taxon>Cinchonoideae</taxon>
        <taxon>Cinchoneae</taxon>
        <taxon>Cinchona</taxon>
    </lineage>
</organism>
<proteinExistence type="inferred from homology"/>
<sequence length="354" mass="39358">MRLNGEISIANIDDDEDGGGGDGEEKEKEPSLIRSPTATAPATRLVVGYALTYKKRQSFLQPKLLALARSKGILFIPIDVNQPLSDQGPFDVVLHKLAGKDWNRIIEEYGQKNPNVTVLDPPDAIEHVNNRRSMLENVADLNLPDCYGRVTVPKQLVFTTDPLSIPDEVTKEGLKLPLVAKPLVVDGSAKSHELFLAYDKVSLAKLEPPLVLQEFVNHGGVLFKVYIIGESIKVVRRFSLPDVCKRELSKVAGVFPFPRVSCASASADGADLDPTVAELPPSPLLEMLAKELRLRLGLQLFNVDIIREYGTRDLYYVIDINYFPGYGKMPEYEHIFTDFLLSLEQSKYKKVLVA</sequence>
<dbReference type="Pfam" id="PF05770">
    <property type="entry name" value="Ins134_P3_kin"/>
    <property type="match status" value="1"/>
</dbReference>
<evidence type="ECO:0000259" key="14">
    <source>
        <dbReference type="Pfam" id="PF17927"/>
    </source>
</evidence>
<feature type="binding site" evidence="10">
    <location>
        <position position="321"/>
    </location>
    <ligand>
        <name>1D-myo-inositol 1,3,4-trisphosphate</name>
        <dbReference type="ChEBI" id="CHEBI:58414"/>
    </ligand>
</feature>
<feature type="binding site" evidence="10">
    <location>
        <position position="224"/>
    </location>
    <ligand>
        <name>1D-myo-inositol 1,3,4-trisphosphate</name>
        <dbReference type="ChEBI" id="CHEBI:58414"/>
    </ligand>
</feature>
<feature type="binding site" evidence="10">
    <location>
        <position position="192"/>
    </location>
    <ligand>
        <name>1D-myo-inositol 1,3,4-trisphosphate</name>
        <dbReference type="ChEBI" id="CHEBI:58414"/>
    </ligand>
</feature>
<dbReference type="InterPro" id="IPR040464">
    <property type="entry name" value="InsP(3)kin_ATP-grasp"/>
</dbReference>
<evidence type="ECO:0000256" key="5">
    <source>
        <dbReference type="ARBA" id="ARBA00022741"/>
    </source>
</evidence>
<feature type="domain" description="Inositol 1,3,4-trisphosphate 5/6-kinase ATP-grasp" evidence="13">
    <location>
        <begin position="147"/>
        <end position="341"/>
    </location>
</feature>
<evidence type="ECO:0000256" key="4">
    <source>
        <dbReference type="ARBA" id="ARBA00022723"/>
    </source>
</evidence>
<evidence type="ECO:0000256" key="8">
    <source>
        <dbReference type="ARBA" id="ARBA00022842"/>
    </source>
</evidence>
<feature type="compositionally biased region" description="Acidic residues" evidence="12">
    <location>
        <begin position="12"/>
        <end position="22"/>
    </location>
</feature>
<dbReference type="GO" id="GO:0047325">
    <property type="term" value="F:inositol-3,4,5,6-tetrakisphosphate 1-kinase activity"/>
    <property type="evidence" value="ECO:0007669"/>
    <property type="project" value="UniProtKB-EC"/>
</dbReference>
<evidence type="ECO:0000256" key="3">
    <source>
        <dbReference type="ARBA" id="ARBA00022679"/>
    </source>
</evidence>
<feature type="binding site" evidence="11">
    <location>
        <position position="321"/>
    </location>
    <ligand>
        <name>Mg(2+)</name>
        <dbReference type="ChEBI" id="CHEBI:18420"/>
        <label>2</label>
    </ligand>
</feature>